<dbReference type="GO" id="GO:0030638">
    <property type="term" value="P:polyketide metabolic process"/>
    <property type="evidence" value="ECO:0007669"/>
    <property type="project" value="InterPro"/>
</dbReference>
<dbReference type="Gene3D" id="3.10.450.50">
    <property type="match status" value="1"/>
</dbReference>
<dbReference type="InterPro" id="IPR009959">
    <property type="entry name" value="Cyclase_SnoaL-like"/>
</dbReference>
<dbReference type="Proteomes" id="UP000243904">
    <property type="component" value="Chromosome I"/>
</dbReference>
<dbReference type="InterPro" id="IPR032710">
    <property type="entry name" value="NTF2-like_dom_sf"/>
</dbReference>
<dbReference type="SUPFAM" id="SSF54427">
    <property type="entry name" value="NTF2-like"/>
    <property type="match status" value="1"/>
</dbReference>
<accession>A0A1H1Z8W0</accession>
<dbReference type="AlphaFoldDB" id="A0A1H1Z8W0"/>
<evidence type="ECO:0000313" key="1">
    <source>
        <dbReference type="EMBL" id="SDT29616.1"/>
    </source>
</evidence>
<evidence type="ECO:0008006" key="3">
    <source>
        <dbReference type="Google" id="ProtNLM"/>
    </source>
</evidence>
<protein>
    <recommendedName>
        <fullName evidence="3">SnoaL-like polyketide cyclase</fullName>
    </recommendedName>
</protein>
<dbReference type="PANTHER" id="PTHR38436">
    <property type="entry name" value="POLYKETIDE CYCLASE SNOAL-LIKE DOMAIN"/>
    <property type="match status" value="1"/>
</dbReference>
<organism evidence="1 2">
    <name type="scientific">Bradyrhizobium canariense</name>
    <dbReference type="NCBI Taxonomy" id="255045"/>
    <lineage>
        <taxon>Bacteria</taxon>
        <taxon>Pseudomonadati</taxon>
        <taxon>Pseudomonadota</taxon>
        <taxon>Alphaproteobacteria</taxon>
        <taxon>Hyphomicrobiales</taxon>
        <taxon>Nitrobacteraceae</taxon>
        <taxon>Bradyrhizobium</taxon>
    </lineage>
</organism>
<proteinExistence type="predicted"/>
<sequence length="143" mass="15806">MTQLSEEQARAAIAPWYSLFNIATRGDVKAIQEQILAEDYESCAGYLPGECWGRDTSIKVVSNFANTIPDMKFDIKEMLVAGDRVIVRGEVTGTPAGELFGVPHGGKSFRIMAVDIQTIRDGKIVKTFHMENWLSAIGQLRAK</sequence>
<dbReference type="PANTHER" id="PTHR38436:SF1">
    <property type="entry name" value="ESTER CYCLASE"/>
    <property type="match status" value="1"/>
</dbReference>
<dbReference type="Pfam" id="PF07366">
    <property type="entry name" value="SnoaL"/>
    <property type="match status" value="1"/>
</dbReference>
<reference evidence="2" key="1">
    <citation type="submission" date="2016-10" db="EMBL/GenBank/DDBJ databases">
        <authorList>
            <person name="Varghese N."/>
            <person name="Submissions S."/>
        </authorList>
    </citation>
    <scope>NUCLEOTIDE SEQUENCE [LARGE SCALE GENOMIC DNA]</scope>
    <source>
        <strain evidence="2">GAS369</strain>
    </source>
</reference>
<dbReference type="EMBL" id="LT629750">
    <property type="protein sequence ID" value="SDT29616.1"/>
    <property type="molecule type" value="Genomic_DNA"/>
</dbReference>
<evidence type="ECO:0000313" key="2">
    <source>
        <dbReference type="Proteomes" id="UP000243904"/>
    </source>
</evidence>
<name>A0A1H1Z8W0_9BRAD</name>
<keyword evidence="2" id="KW-1185">Reference proteome</keyword>
<dbReference type="RefSeq" id="WP_146689371.1">
    <property type="nucleotide sequence ID" value="NZ_LT629750.1"/>
</dbReference>
<gene>
    <name evidence="1" type="ORF">SAMN05444158_5264</name>
</gene>